<organism evidence="2">
    <name type="scientific">marine metagenome</name>
    <dbReference type="NCBI Taxonomy" id="408172"/>
    <lineage>
        <taxon>unclassified sequences</taxon>
        <taxon>metagenomes</taxon>
        <taxon>ecological metagenomes</taxon>
    </lineage>
</organism>
<dbReference type="EMBL" id="UINC01000339">
    <property type="protein sequence ID" value="SUZ53612.1"/>
    <property type="molecule type" value="Genomic_DNA"/>
</dbReference>
<reference evidence="2" key="1">
    <citation type="submission" date="2018-05" db="EMBL/GenBank/DDBJ databases">
        <authorList>
            <person name="Lanie J.A."/>
            <person name="Ng W.-L."/>
            <person name="Kazmierczak K.M."/>
            <person name="Andrzejewski T.M."/>
            <person name="Davidsen T.M."/>
            <person name="Wayne K.J."/>
            <person name="Tettelin H."/>
            <person name="Glass J.I."/>
            <person name="Rusch D."/>
            <person name="Podicherti R."/>
            <person name="Tsui H.-C.T."/>
            <person name="Winkler M.E."/>
        </authorList>
    </citation>
    <scope>NUCLEOTIDE SEQUENCE</scope>
</reference>
<name>A0A381NGA0_9ZZZZ</name>
<protein>
    <submittedName>
        <fullName evidence="2">Uncharacterized protein</fullName>
    </submittedName>
</protein>
<sequence>MDWSFIIFLAVWIVLQFWVFPKLGIPT</sequence>
<accession>A0A381NGA0</accession>
<evidence type="ECO:0000313" key="2">
    <source>
        <dbReference type="EMBL" id="SUZ53612.1"/>
    </source>
</evidence>
<gene>
    <name evidence="2" type="ORF">METZ01_LOCUS6466</name>
</gene>
<proteinExistence type="predicted"/>
<feature type="transmembrane region" description="Helical" evidence="1">
    <location>
        <begin position="6"/>
        <end position="25"/>
    </location>
</feature>
<keyword evidence="1" id="KW-0472">Membrane</keyword>
<dbReference type="AlphaFoldDB" id="A0A381NGA0"/>
<evidence type="ECO:0000256" key="1">
    <source>
        <dbReference type="SAM" id="Phobius"/>
    </source>
</evidence>
<keyword evidence="1" id="KW-1133">Transmembrane helix</keyword>
<keyword evidence="1" id="KW-0812">Transmembrane</keyword>